<organism evidence="2 3">
    <name type="scientific">Rattus norvegicus</name>
    <name type="common">Rat</name>
    <dbReference type="NCBI Taxonomy" id="10116"/>
    <lineage>
        <taxon>Eukaryota</taxon>
        <taxon>Metazoa</taxon>
        <taxon>Chordata</taxon>
        <taxon>Craniata</taxon>
        <taxon>Vertebrata</taxon>
        <taxon>Euteleostomi</taxon>
        <taxon>Mammalia</taxon>
        <taxon>Eutheria</taxon>
        <taxon>Euarchontoglires</taxon>
        <taxon>Glires</taxon>
        <taxon>Rodentia</taxon>
        <taxon>Myomorpha</taxon>
        <taxon>Muroidea</taxon>
        <taxon>Muridae</taxon>
        <taxon>Murinae</taxon>
        <taxon>Rattus</taxon>
    </lineage>
</organism>
<reference evidence="2 3" key="1">
    <citation type="submission" date="2005-09" db="EMBL/GenBank/DDBJ databases">
        <authorList>
            <person name="Mural R.J."/>
            <person name="Li P.W."/>
            <person name="Adams M.D."/>
            <person name="Amanatides P.G."/>
            <person name="Baden-Tillson H."/>
            <person name="Barnstead M."/>
            <person name="Chin S.H."/>
            <person name="Dew I."/>
            <person name="Evans C.A."/>
            <person name="Ferriera S."/>
            <person name="Flanigan M."/>
            <person name="Fosler C."/>
            <person name="Glodek A."/>
            <person name="Gu Z."/>
            <person name="Holt R.A."/>
            <person name="Jennings D."/>
            <person name="Kraft C.L."/>
            <person name="Lu F."/>
            <person name="Nguyen T."/>
            <person name="Nusskern D.R."/>
            <person name="Pfannkoch C.M."/>
            <person name="Sitter C."/>
            <person name="Sutton G.G."/>
            <person name="Venter J.C."/>
            <person name="Wang Z."/>
            <person name="Woodage T."/>
            <person name="Zheng X.H."/>
            <person name="Zhong F."/>
        </authorList>
    </citation>
    <scope>NUCLEOTIDE SEQUENCE [LARGE SCALE GENOMIC DNA]</scope>
    <source>
        <strain>BN</strain>
        <strain evidence="3">Sprague-Dawley</strain>
    </source>
</reference>
<feature type="region of interest" description="Disordered" evidence="1">
    <location>
        <begin position="55"/>
        <end position="74"/>
    </location>
</feature>
<sequence length="74" mass="7963">MKMGVLFCSSCCPDLPFVYAFGGQKEGLRVWDISTVSSVNEAFGRRERLAIGSTKGLSVSDPCRSGSPQTPMES</sequence>
<dbReference type="PANTHER" id="PTHR14091:SF0">
    <property type="entry name" value="PERIODIC TRYPTOPHAN PROTEIN 1 HOMOLOG"/>
    <property type="match status" value="1"/>
</dbReference>
<dbReference type="PANTHER" id="PTHR14091">
    <property type="entry name" value="PERIODIC TRYPTOPHAN PROTEIN 1"/>
    <property type="match status" value="1"/>
</dbReference>
<protein>
    <submittedName>
        <fullName evidence="2">RCG49104</fullName>
    </submittedName>
</protein>
<dbReference type="Proteomes" id="UP000234681">
    <property type="component" value="Chromosome 7"/>
</dbReference>
<evidence type="ECO:0000313" key="2">
    <source>
        <dbReference type="EMBL" id="EDM17114.1"/>
    </source>
</evidence>
<proteinExistence type="predicted"/>
<dbReference type="EMBL" id="CH473960">
    <property type="protein sequence ID" value="EDM17114.1"/>
    <property type="molecule type" value="Genomic_DNA"/>
</dbReference>
<dbReference type="AlphaFoldDB" id="A6IFD4"/>
<evidence type="ECO:0000256" key="1">
    <source>
        <dbReference type="SAM" id="MobiDB-lite"/>
    </source>
</evidence>
<gene>
    <name evidence="2" type="ORF">rCG_49104</name>
</gene>
<dbReference type="GO" id="GO:0006364">
    <property type="term" value="P:rRNA processing"/>
    <property type="evidence" value="ECO:0007669"/>
    <property type="project" value="InterPro"/>
</dbReference>
<dbReference type="InterPro" id="IPR044285">
    <property type="entry name" value="PWP1"/>
</dbReference>
<accession>A6IFD4</accession>
<evidence type="ECO:0000313" key="3">
    <source>
        <dbReference type="Proteomes" id="UP000234681"/>
    </source>
</evidence>
<name>A6IFD4_RAT</name>